<dbReference type="InterPro" id="IPR007349">
    <property type="entry name" value="DUF418"/>
</dbReference>
<feature type="transmembrane region" description="Helical" evidence="1">
    <location>
        <begin position="117"/>
        <end position="132"/>
    </location>
</feature>
<feature type="transmembrane region" description="Helical" evidence="1">
    <location>
        <begin position="201"/>
        <end position="229"/>
    </location>
</feature>
<feature type="transmembrane region" description="Helical" evidence="1">
    <location>
        <begin position="94"/>
        <end position="111"/>
    </location>
</feature>
<sequence length="399" mass="44668">MNRPGTRLQIIDAMRGFSLLGIIMANMLIFQYGSWGLIDIQAKSFSSADHIVNGLLEVLVVGSFMPIFALLFGFGMMKMKESLEQRQLSPYTHLSRRFALLMLIGMIHAFFIWDGDILTYYGAFGFVLLLYMRCRPNTLLVWTSLGFGVLLLIGLASLFIPDSGDGSADPSYLMNMLTVYSQGSYLDILLHRNMETPFGSFAFSFVLMFLLLLTTSMLYIPLFWLGMYLAKKGTFEQAHTKRALYMRGTLIFVPLGLVLKLTPLLLPILEWETLAVLFGGPVLAIGYVFAFAWVYVSVGERRWMTRFAAVGKLSLTNYLLQSIIATTLFYGYGFGWFGQLGVAMGAVIALGIYVLQWLLSPIYLRHYSYGPVEKLLRMGTNASRSGQPRSIAPKDAASS</sequence>
<feature type="transmembrane region" description="Helical" evidence="1">
    <location>
        <begin position="12"/>
        <end position="34"/>
    </location>
</feature>
<dbReference type="InterPro" id="IPR052529">
    <property type="entry name" value="Bact_Transport_Assoc"/>
</dbReference>
<dbReference type="Pfam" id="PF04235">
    <property type="entry name" value="DUF418"/>
    <property type="match status" value="1"/>
</dbReference>
<dbReference type="PANTHER" id="PTHR30590">
    <property type="entry name" value="INNER MEMBRANE PROTEIN"/>
    <property type="match status" value="1"/>
</dbReference>
<keyword evidence="1" id="KW-0812">Transmembrane</keyword>
<dbReference type="RefSeq" id="WP_188777013.1">
    <property type="nucleotide sequence ID" value="NZ_BMMB01000008.1"/>
</dbReference>
<comment type="caution">
    <text evidence="3">The sequence shown here is derived from an EMBL/GenBank/DDBJ whole genome shotgun (WGS) entry which is preliminary data.</text>
</comment>
<evidence type="ECO:0000259" key="2">
    <source>
        <dbReference type="Pfam" id="PF04235"/>
    </source>
</evidence>
<dbReference type="PANTHER" id="PTHR30590:SF2">
    <property type="entry name" value="INNER MEMBRANE PROTEIN"/>
    <property type="match status" value="1"/>
</dbReference>
<dbReference type="EMBL" id="JAVDQH010000005">
    <property type="protein sequence ID" value="MDR6243822.1"/>
    <property type="molecule type" value="Genomic_DNA"/>
</dbReference>
<evidence type="ECO:0000313" key="3">
    <source>
        <dbReference type="EMBL" id="MDR6243822.1"/>
    </source>
</evidence>
<feature type="domain" description="DUF418" evidence="2">
    <location>
        <begin position="229"/>
        <end position="381"/>
    </location>
</feature>
<feature type="transmembrane region" description="Helical" evidence="1">
    <location>
        <begin position="250"/>
        <end position="269"/>
    </location>
</feature>
<name>A0ABU1IZQ2_9BACL</name>
<feature type="transmembrane region" description="Helical" evidence="1">
    <location>
        <begin position="54"/>
        <end position="74"/>
    </location>
</feature>
<keyword evidence="1" id="KW-0472">Membrane</keyword>
<reference evidence="3 4" key="1">
    <citation type="submission" date="2023-07" db="EMBL/GenBank/DDBJ databases">
        <title>Genomic Encyclopedia of Type Strains, Phase IV (KMG-IV): sequencing the most valuable type-strain genomes for metagenomic binning, comparative biology and taxonomic classification.</title>
        <authorList>
            <person name="Goeker M."/>
        </authorList>
    </citation>
    <scope>NUCLEOTIDE SEQUENCE [LARGE SCALE GENOMIC DNA]</scope>
    <source>
        <strain evidence="3 4">DSM 22170</strain>
    </source>
</reference>
<keyword evidence="1" id="KW-1133">Transmembrane helix</keyword>
<evidence type="ECO:0000313" key="4">
    <source>
        <dbReference type="Proteomes" id="UP001185028"/>
    </source>
</evidence>
<evidence type="ECO:0000256" key="1">
    <source>
        <dbReference type="SAM" id="Phobius"/>
    </source>
</evidence>
<organism evidence="3 4">
    <name type="scientific">Paenibacillus hunanensis</name>
    <dbReference type="NCBI Taxonomy" id="539262"/>
    <lineage>
        <taxon>Bacteria</taxon>
        <taxon>Bacillati</taxon>
        <taxon>Bacillota</taxon>
        <taxon>Bacilli</taxon>
        <taxon>Bacillales</taxon>
        <taxon>Paenibacillaceae</taxon>
        <taxon>Paenibacillus</taxon>
    </lineage>
</organism>
<feature type="transmembrane region" description="Helical" evidence="1">
    <location>
        <begin position="139"/>
        <end position="160"/>
    </location>
</feature>
<gene>
    <name evidence="3" type="ORF">JOC58_001715</name>
</gene>
<feature type="transmembrane region" description="Helical" evidence="1">
    <location>
        <begin position="343"/>
        <end position="364"/>
    </location>
</feature>
<keyword evidence="4" id="KW-1185">Reference proteome</keyword>
<feature type="transmembrane region" description="Helical" evidence="1">
    <location>
        <begin position="318"/>
        <end position="337"/>
    </location>
</feature>
<feature type="transmembrane region" description="Helical" evidence="1">
    <location>
        <begin position="275"/>
        <end position="298"/>
    </location>
</feature>
<proteinExistence type="predicted"/>
<accession>A0ABU1IZQ2</accession>
<dbReference type="Proteomes" id="UP001185028">
    <property type="component" value="Unassembled WGS sequence"/>
</dbReference>
<protein>
    <recommendedName>
        <fullName evidence="2">DUF418 domain-containing protein</fullName>
    </recommendedName>
</protein>